<dbReference type="OrthoDB" id="425811at2"/>
<gene>
    <name evidence="2" type="ORF">NIES4072_59390</name>
</gene>
<protein>
    <recommendedName>
        <fullName evidence="1">PIN domain-containing protein</fullName>
    </recommendedName>
</protein>
<dbReference type="InterPro" id="IPR002716">
    <property type="entry name" value="PIN_dom"/>
</dbReference>
<dbReference type="InterPro" id="IPR029060">
    <property type="entry name" value="PIN-like_dom_sf"/>
</dbReference>
<dbReference type="Proteomes" id="UP000245124">
    <property type="component" value="Unassembled WGS sequence"/>
</dbReference>
<dbReference type="EMBL" id="BDUD01000001">
    <property type="protein sequence ID" value="GBG22231.1"/>
    <property type="molecule type" value="Genomic_DNA"/>
</dbReference>
<keyword evidence="3" id="KW-1185">Reference proteome</keyword>
<evidence type="ECO:0000313" key="3">
    <source>
        <dbReference type="Proteomes" id="UP000245124"/>
    </source>
</evidence>
<evidence type="ECO:0000259" key="1">
    <source>
        <dbReference type="Pfam" id="PF01850"/>
    </source>
</evidence>
<organism evidence="2 3">
    <name type="scientific">Nostoc commune NIES-4072</name>
    <dbReference type="NCBI Taxonomy" id="2005467"/>
    <lineage>
        <taxon>Bacteria</taxon>
        <taxon>Bacillati</taxon>
        <taxon>Cyanobacteriota</taxon>
        <taxon>Cyanophyceae</taxon>
        <taxon>Nostocales</taxon>
        <taxon>Nostocaceae</taxon>
        <taxon>Nostoc</taxon>
    </lineage>
</organism>
<dbReference type="SUPFAM" id="SSF88723">
    <property type="entry name" value="PIN domain-like"/>
    <property type="match status" value="1"/>
</dbReference>
<reference evidence="2 3" key="1">
    <citation type="submission" date="2017-06" db="EMBL/GenBank/DDBJ databases">
        <title>Genome sequencing of cyanobaciteial culture collection at National Institute for Environmental Studies (NIES).</title>
        <authorList>
            <person name="Hirose Y."/>
            <person name="Shimura Y."/>
            <person name="Fujisawa T."/>
            <person name="Nakamura Y."/>
            <person name="Kawachi M."/>
        </authorList>
    </citation>
    <scope>NUCLEOTIDE SEQUENCE [LARGE SCALE GENOMIC DNA]</scope>
    <source>
        <strain evidence="2 3">NIES-4072</strain>
    </source>
</reference>
<dbReference type="AlphaFoldDB" id="A0A2R5G2D3"/>
<feature type="domain" description="PIN" evidence="1">
    <location>
        <begin position="7"/>
        <end position="124"/>
    </location>
</feature>
<comment type="caution">
    <text evidence="2">The sequence shown here is derived from an EMBL/GenBank/DDBJ whole genome shotgun (WGS) entry which is preliminary data.</text>
</comment>
<accession>A0A2R5G2D3</accession>
<name>A0A2R5G2D3_NOSCO</name>
<dbReference type="RefSeq" id="WP_109011998.1">
    <property type="nucleotide sequence ID" value="NZ_BDUD01000001.1"/>
</dbReference>
<sequence length="124" mass="13926">MTYHSTILVDTGLLVAFYDSADSHHNQVVEFFAGCTSRLLTSEGCVTEVMWLLASDWQVQNEFLSHLANHIYECESLTPQYFSRIAELNAQYADLPADFSDLSLVVISERLNVAAIATLDKDFD</sequence>
<dbReference type="Gene3D" id="3.40.50.1010">
    <property type="entry name" value="5'-nuclease"/>
    <property type="match status" value="1"/>
</dbReference>
<evidence type="ECO:0000313" key="2">
    <source>
        <dbReference type="EMBL" id="GBG22231.1"/>
    </source>
</evidence>
<dbReference type="Pfam" id="PF01850">
    <property type="entry name" value="PIN"/>
    <property type="match status" value="1"/>
</dbReference>
<proteinExistence type="predicted"/>